<feature type="transmembrane region" description="Helical" evidence="2">
    <location>
        <begin position="140"/>
        <end position="163"/>
    </location>
</feature>
<reference evidence="3 4" key="1">
    <citation type="journal article" date="2024" name="Nat. Commun.">
        <title>Phylogenomics reveals the evolutionary origins of lichenization in chlorophyte algae.</title>
        <authorList>
            <person name="Puginier C."/>
            <person name="Libourel C."/>
            <person name="Otte J."/>
            <person name="Skaloud P."/>
            <person name="Haon M."/>
            <person name="Grisel S."/>
            <person name="Petersen M."/>
            <person name="Berrin J.G."/>
            <person name="Delaux P.M."/>
            <person name="Dal Grande F."/>
            <person name="Keller J."/>
        </authorList>
    </citation>
    <scope>NUCLEOTIDE SEQUENCE [LARGE SCALE GENOMIC DNA]</scope>
    <source>
        <strain evidence="3 4">SAG 2043</strain>
    </source>
</reference>
<feature type="transmembrane region" description="Helical" evidence="2">
    <location>
        <begin position="22"/>
        <end position="44"/>
    </location>
</feature>
<gene>
    <name evidence="3" type="ORF">WJX72_007429</name>
</gene>
<dbReference type="AlphaFoldDB" id="A0AAW1Q1F0"/>
<keyword evidence="2" id="KW-1133">Transmembrane helix</keyword>
<keyword evidence="2" id="KW-0812">Transmembrane</keyword>
<keyword evidence="2" id="KW-0472">Membrane</keyword>
<evidence type="ECO:0000256" key="1">
    <source>
        <dbReference type="SAM" id="MobiDB-lite"/>
    </source>
</evidence>
<sequence length="199" mass="21588">MLWTHSTANRRIMALSKTAHMVLWPIVFLMFCGWVLELGGLSAVQADCKNEILKSNPYNSAQLPIAVGCGKVYRYLWWILWFEFPIFLMICAAVAGGLPRGLGTGLLGLLAVCTALQMWGCNVALNLIDDYTGTRKKRARVLFAGFIITNVANCCAILALGAAEGVLRDSGDDDYGKHGYGRRPRTTGDVPAGTTTSAV</sequence>
<feature type="transmembrane region" description="Helical" evidence="2">
    <location>
        <begin position="104"/>
        <end position="128"/>
    </location>
</feature>
<protein>
    <submittedName>
        <fullName evidence="3">Uncharacterized protein</fullName>
    </submittedName>
</protein>
<dbReference type="Proteomes" id="UP001489004">
    <property type="component" value="Unassembled WGS sequence"/>
</dbReference>
<evidence type="ECO:0000313" key="3">
    <source>
        <dbReference type="EMBL" id="KAK9814531.1"/>
    </source>
</evidence>
<dbReference type="EMBL" id="JALJOR010000007">
    <property type="protein sequence ID" value="KAK9814531.1"/>
    <property type="molecule type" value="Genomic_DNA"/>
</dbReference>
<comment type="caution">
    <text evidence="3">The sequence shown here is derived from an EMBL/GenBank/DDBJ whole genome shotgun (WGS) entry which is preliminary data.</text>
</comment>
<proteinExistence type="predicted"/>
<evidence type="ECO:0000313" key="4">
    <source>
        <dbReference type="Proteomes" id="UP001489004"/>
    </source>
</evidence>
<name>A0AAW1Q1F0_9CHLO</name>
<feature type="region of interest" description="Disordered" evidence="1">
    <location>
        <begin position="177"/>
        <end position="199"/>
    </location>
</feature>
<accession>A0AAW1Q1F0</accession>
<evidence type="ECO:0000256" key="2">
    <source>
        <dbReference type="SAM" id="Phobius"/>
    </source>
</evidence>
<organism evidence="3 4">
    <name type="scientific">[Myrmecia] bisecta</name>
    <dbReference type="NCBI Taxonomy" id="41462"/>
    <lineage>
        <taxon>Eukaryota</taxon>
        <taxon>Viridiplantae</taxon>
        <taxon>Chlorophyta</taxon>
        <taxon>core chlorophytes</taxon>
        <taxon>Trebouxiophyceae</taxon>
        <taxon>Trebouxiales</taxon>
        <taxon>Trebouxiaceae</taxon>
        <taxon>Myrmecia</taxon>
    </lineage>
</organism>
<keyword evidence="4" id="KW-1185">Reference proteome</keyword>
<feature type="transmembrane region" description="Helical" evidence="2">
    <location>
        <begin position="75"/>
        <end position="98"/>
    </location>
</feature>